<name>A0A7S1BYS0_9STRA</name>
<accession>A0A7S1BYS0</accession>
<feature type="region of interest" description="Disordered" evidence="1">
    <location>
        <begin position="50"/>
        <end position="79"/>
    </location>
</feature>
<dbReference type="EMBL" id="HBFR01037712">
    <property type="protein sequence ID" value="CAD8900268.1"/>
    <property type="molecule type" value="Transcribed_RNA"/>
</dbReference>
<evidence type="ECO:0000313" key="2">
    <source>
        <dbReference type="EMBL" id="CAD8900268.1"/>
    </source>
</evidence>
<organism evidence="2">
    <name type="scientific">Corethron hystrix</name>
    <dbReference type="NCBI Taxonomy" id="216773"/>
    <lineage>
        <taxon>Eukaryota</taxon>
        <taxon>Sar</taxon>
        <taxon>Stramenopiles</taxon>
        <taxon>Ochrophyta</taxon>
        <taxon>Bacillariophyta</taxon>
        <taxon>Coscinodiscophyceae</taxon>
        <taxon>Corethrophycidae</taxon>
        <taxon>Corethrales</taxon>
        <taxon>Corethraceae</taxon>
        <taxon>Corethron</taxon>
    </lineage>
</organism>
<gene>
    <name evidence="2" type="ORF">CHYS00102_LOCUS27485</name>
</gene>
<protein>
    <submittedName>
        <fullName evidence="2">Uncharacterized protein</fullName>
    </submittedName>
</protein>
<proteinExistence type="predicted"/>
<reference evidence="2" key="1">
    <citation type="submission" date="2021-01" db="EMBL/GenBank/DDBJ databases">
        <authorList>
            <person name="Corre E."/>
            <person name="Pelletier E."/>
            <person name="Niang G."/>
            <person name="Scheremetjew M."/>
            <person name="Finn R."/>
            <person name="Kale V."/>
            <person name="Holt S."/>
            <person name="Cochrane G."/>
            <person name="Meng A."/>
            <person name="Brown T."/>
            <person name="Cohen L."/>
        </authorList>
    </citation>
    <scope>NUCLEOTIDE SEQUENCE</scope>
    <source>
        <strain evidence="2">308</strain>
    </source>
</reference>
<feature type="region of interest" description="Disordered" evidence="1">
    <location>
        <begin position="118"/>
        <end position="137"/>
    </location>
</feature>
<feature type="compositionally biased region" description="Basic residues" evidence="1">
    <location>
        <begin position="50"/>
        <end position="65"/>
    </location>
</feature>
<evidence type="ECO:0000256" key="1">
    <source>
        <dbReference type="SAM" id="MobiDB-lite"/>
    </source>
</evidence>
<sequence length="229" mass="24616">MCKQANFMTESVIENIATKPHKRRKRRTAASIDIFLDNTDLSLHAIHLHQPPHHSRHISVRRRSLRTSSPRPPLPPSLVSMQHRQHTYGVAVALSPVVRTRVVHLGIGVDAPRDVIHDVKLRPPSPPGGPPRGGTPQDVVAVADGQDAGNGEDVAEHGQGPHLAIEVVGGSVGFISGGTGAQDQVLRVRRAPEVDTVGGVALTMAELLSNRHGVTRGRNGFRHTAARRG</sequence>
<dbReference type="AlphaFoldDB" id="A0A7S1BYS0"/>